<proteinExistence type="predicted"/>
<accession>A0A1M6Q8X8</accession>
<dbReference type="SUPFAM" id="SSF48230">
    <property type="entry name" value="Chondroitin AC/alginate lyase"/>
    <property type="match status" value="1"/>
</dbReference>
<dbReference type="EMBL" id="FQZB01000014">
    <property type="protein sequence ID" value="SHK16651.1"/>
    <property type="molecule type" value="Genomic_DNA"/>
</dbReference>
<evidence type="ECO:0000256" key="3">
    <source>
        <dbReference type="ARBA" id="ARBA00022764"/>
    </source>
</evidence>
<dbReference type="OrthoDB" id="7335480at2"/>
<evidence type="ECO:0000256" key="1">
    <source>
        <dbReference type="ARBA" id="ARBA00004418"/>
    </source>
</evidence>
<evidence type="ECO:0000259" key="5">
    <source>
        <dbReference type="Pfam" id="PF07940"/>
    </source>
</evidence>
<dbReference type="GO" id="GO:0042597">
    <property type="term" value="C:periplasmic space"/>
    <property type="evidence" value="ECO:0007669"/>
    <property type="project" value="UniProtKB-SubCell"/>
</dbReference>
<dbReference type="InterPro" id="IPR031680">
    <property type="entry name" value="Hepar_II_III_N"/>
</dbReference>
<gene>
    <name evidence="7" type="ORF">SAMN02745163_03324</name>
</gene>
<dbReference type="PANTHER" id="PTHR39210:SF1">
    <property type="entry name" value="HEPARIN-SULFATE LYASE"/>
    <property type="match status" value="1"/>
</dbReference>
<reference evidence="7 8" key="1">
    <citation type="submission" date="2016-11" db="EMBL/GenBank/DDBJ databases">
        <authorList>
            <person name="Jaros S."/>
            <person name="Januszkiewicz K."/>
            <person name="Wedrychowicz H."/>
        </authorList>
    </citation>
    <scope>NUCLEOTIDE SEQUENCE [LARGE SCALE GENOMIC DNA]</scope>
    <source>
        <strain evidence="7 8">DSM 21758</strain>
    </source>
</reference>
<dbReference type="Gene3D" id="1.50.10.100">
    <property type="entry name" value="Chondroitin AC/alginate lyase"/>
    <property type="match status" value="1"/>
</dbReference>
<dbReference type="InterPro" id="IPR012480">
    <property type="entry name" value="Hepar_II_III_C"/>
</dbReference>
<dbReference type="PANTHER" id="PTHR39210">
    <property type="entry name" value="HEPARIN-SULFATE LYASE"/>
    <property type="match status" value="1"/>
</dbReference>
<evidence type="ECO:0000313" key="8">
    <source>
        <dbReference type="Proteomes" id="UP000184310"/>
    </source>
</evidence>
<keyword evidence="2" id="KW-0732">Signal</keyword>
<evidence type="ECO:0000256" key="4">
    <source>
        <dbReference type="ARBA" id="ARBA00023239"/>
    </source>
</evidence>
<evidence type="ECO:0000259" key="6">
    <source>
        <dbReference type="Pfam" id="PF16889"/>
    </source>
</evidence>
<keyword evidence="4" id="KW-0456">Lyase</keyword>
<dbReference type="Pfam" id="PF16889">
    <property type="entry name" value="Hepar_II_III_N"/>
    <property type="match status" value="1"/>
</dbReference>
<dbReference type="AlphaFoldDB" id="A0A1M6Q8X8"/>
<feature type="domain" description="Heparin-sulfate lyase N-terminal" evidence="6">
    <location>
        <begin position="87"/>
        <end position="366"/>
    </location>
</feature>
<dbReference type="Proteomes" id="UP000184310">
    <property type="component" value="Unassembled WGS sequence"/>
</dbReference>
<keyword evidence="3" id="KW-0574">Periplasm</keyword>
<dbReference type="RefSeq" id="WP_072990414.1">
    <property type="nucleotide sequence ID" value="NZ_FQZB01000014.1"/>
</dbReference>
<comment type="subcellular location">
    <subcellularLocation>
        <location evidence="1">Periplasm</location>
    </subcellularLocation>
</comment>
<sequence length="641" mass="75353">MKKINIILDKFKNKSLNEIIIKTHQKLNTEIKNYIEYLFYKLKPYKFDGEKFSNFTTGMKPLFNLNNISNLSSDHKTNTLKDAEELMEKKFKVLGVEINDNLEKIKWNVDYLSGYKWSNNFYKKIKLVDLNNNADVKIPWEISRFQNLITLGQAYNIEKDEKYTKEFIEQIESWIKNNPFKGSVNWTCAMEVAIRAVNLIGALELFKESDLIDNKFLSKYNSILYAHGEFIINNLENKKHTTNHYISDLVGLIWLGIYFKDYNKWSIKWLEFGVKELEIEVKKQVNEDGTDYETSTSYHRLVFELLIYTLIVCDKNNIELNSALKEKVKKMAYFIVKITKNNGLIPLIGDADDGRLFILNNYFTWRKDDFREVLRLAENYYNELYICEEYTNESIELILNRKKNLIDKKEDMISNEFPNGGYYLLKNENIYSLIRCGTLSCNGQGGHSHNDQLSLVLSVRNEDFFIDPGVFVYTSDYKKRNQYRSTFMHNTVVVNDDEQNEVSDYRLFEMKERTFGKLIDFNENEFSGSHFGYKNKHNVIHTRNISITKNSLNIIDEVTGNDKIHCKQIFMLSDKVKVDFDLDKNLILCNKDVNLKVISDSKEIKVEKSVYAPSYGIEKETQKIIIEFSNINSVKIILMEE</sequence>
<dbReference type="InterPro" id="IPR008929">
    <property type="entry name" value="Chondroitin_lyas"/>
</dbReference>
<protein>
    <submittedName>
        <fullName evidence="7">Heparinase II/III N-terminus</fullName>
    </submittedName>
</protein>
<dbReference type="Pfam" id="PF07940">
    <property type="entry name" value="Hepar_II_III_C"/>
    <property type="match status" value="1"/>
</dbReference>
<keyword evidence="8" id="KW-1185">Reference proteome</keyword>
<evidence type="ECO:0000256" key="2">
    <source>
        <dbReference type="ARBA" id="ARBA00022729"/>
    </source>
</evidence>
<feature type="domain" description="Heparinase II/III-like C-terminal" evidence="5">
    <location>
        <begin position="414"/>
        <end position="630"/>
    </location>
</feature>
<dbReference type="GO" id="GO:0016829">
    <property type="term" value="F:lyase activity"/>
    <property type="evidence" value="ECO:0007669"/>
    <property type="project" value="UniProtKB-KW"/>
</dbReference>
<dbReference type="Gene3D" id="2.70.98.70">
    <property type="match status" value="1"/>
</dbReference>
<dbReference type="STRING" id="1121302.SAMN02745163_03324"/>
<evidence type="ECO:0000313" key="7">
    <source>
        <dbReference type="EMBL" id="SHK16651.1"/>
    </source>
</evidence>
<name>A0A1M6Q8X8_9CLOT</name>
<organism evidence="7 8">
    <name type="scientific">Clostridium cavendishii DSM 21758</name>
    <dbReference type="NCBI Taxonomy" id="1121302"/>
    <lineage>
        <taxon>Bacteria</taxon>
        <taxon>Bacillati</taxon>
        <taxon>Bacillota</taxon>
        <taxon>Clostridia</taxon>
        <taxon>Eubacteriales</taxon>
        <taxon>Clostridiaceae</taxon>
        <taxon>Clostridium</taxon>
    </lineage>
</organism>